<dbReference type="RefSeq" id="WP_090592822.1">
    <property type="nucleotide sequence ID" value="NZ_LT629688.1"/>
</dbReference>
<keyword evidence="4" id="KW-0520">NAD</keyword>
<evidence type="ECO:0000256" key="4">
    <source>
        <dbReference type="ARBA" id="ARBA00023027"/>
    </source>
</evidence>
<sequence>MTTPHPSDPPPRRSLPVVAVTMGDGAGVGPECTVSAVLHPEVQALCVPVVVGDRRRLELAATVLGLEADVVPVASPEEAVLEPGRVNVIDLGLLPDDLPWGGLSAVAGDAAYQYVRVAAELAVAGRVQAICTAPLNKEALHLGGHPFPGHTEMLAALTGTEEVSMMLSTPRLKVIHVTTHIGLVDAVARIEPGLVERTVRRGHEALTRSGVARPRIGVCAINPHAGEGGLFGYGEEEEKIVPALERLRADGLEVAGPLPADTAFYLAGRGDYDLVVAMYHDQGHGPVKVLGIEAGVNITVGLPVIRTSVDHGTAFDIAGTGAVRTESMVEAMRQAVELSTAG</sequence>
<proteinExistence type="inferred from homology"/>
<comment type="similarity">
    <text evidence="1">Belongs to the PdxA family. PdxA2 subfamily.</text>
</comment>
<dbReference type="EMBL" id="LT629688">
    <property type="protein sequence ID" value="SDD88112.1"/>
    <property type="molecule type" value="Genomic_DNA"/>
</dbReference>
<dbReference type="Pfam" id="PF04166">
    <property type="entry name" value="PdxA"/>
    <property type="match status" value="1"/>
</dbReference>
<evidence type="ECO:0000256" key="1">
    <source>
        <dbReference type="ARBA" id="ARBA00009464"/>
    </source>
</evidence>
<reference evidence="5 6" key="1">
    <citation type="submission" date="2016-10" db="EMBL/GenBank/DDBJ databases">
        <authorList>
            <person name="de Groot N.N."/>
        </authorList>
    </citation>
    <scope>NUCLEOTIDE SEQUENCE [LARGE SCALE GENOMIC DNA]</scope>
    <source>
        <strain evidence="5 6">MON 2.2</strain>
    </source>
</reference>
<keyword evidence="2" id="KW-0479">Metal-binding</keyword>
<dbReference type="GO" id="GO:0016491">
    <property type="term" value="F:oxidoreductase activity"/>
    <property type="evidence" value="ECO:0007669"/>
    <property type="project" value="UniProtKB-KW"/>
</dbReference>
<dbReference type="GO" id="GO:0051287">
    <property type="term" value="F:NAD binding"/>
    <property type="evidence" value="ECO:0007669"/>
    <property type="project" value="InterPro"/>
</dbReference>
<gene>
    <name evidence="5" type="ORF">SAMN04489747_1966</name>
</gene>
<evidence type="ECO:0000256" key="3">
    <source>
        <dbReference type="ARBA" id="ARBA00023002"/>
    </source>
</evidence>
<dbReference type="SUPFAM" id="SSF53659">
    <property type="entry name" value="Isocitrate/Isopropylmalate dehydrogenase-like"/>
    <property type="match status" value="1"/>
</dbReference>
<evidence type="ECO:0000313" key="6">
    <source>
        <dbReference type="Proteomes" id="UP000198546"/>
    </source>
</evidence>
<dbReference type="OrthoDB" id="9801783at2"/>
<organism evidence="5 6">
    <name type="scientific">Auraticoccus monumenti</name>
    <dbReference type="NCBI Taxonomy" id="675864"/>
    <lineage>
        <taxon>Bacteria</taxon>
        <taxon>Bacillati</taxon>
        <taxon>Actinomycetota</taxon>
        <taxon>Actinomycetes</taxon>
        <taxon>Propionibacteriales</taxon>
        <taxon>Propionibacteriaceae</taxon>
        <taxon>Auraticoccus</taxon>
    </lineage>
</organism>
<dbReference type="Proteomes" id="UP000198546">
    <property type="component" value="Chromosome i"/>
</dbReference>
<keyword evidence="6" id="KW-1185">Reference proteome</keyword>
<dbReference type="NCBIfam" id="TIGR00557">
    <property type="entry name" value="pdxA"/>
    <property type="match status" value="1"/>
</dbReference>
<evidence type="ECO:0000256" key="2">
    <source>
        <dbReference type="ARBA" id="ARBA00022723"/>
    </source>
</evidence>
<dbReference type="GO" id="GO:0046872">
    <property type="term" value="F:metal ion binding"/>
    <property type="evidence" value="ECO:0007669"/>
    <property type="project" value="UniProtKB-KW"/>
</dbReference>
<accession>A0A1G6YCQ7</accession>
<protein>
    <submittedName>
        <fullName evidence="5">4-hydroxythreonine-4-phosphate dehydrogenase</fullName>
    </submittedName>
</protein>
<dbReference type="STRING" id="675864.SAMN04489747_1966"/>
<dbReference type="PANTHER" id="PTHR30004:SF6">
    <property type="entry name" value="D-THREONATE 4-PHOSPHATE DEHYDROGENASE"/>
    <property type="match status" value="1"/>
</dbReference>
<name>A0A1G6YCQ7_9ACTN</name>
<dbReference type="AlphaFoldDB" id="A0A1G6YCQ7"/>
<keyword evidence="3" id="KW-0560">Oxidoreductase</keyword>
<dbReference type="PANTHER" id="PTHR30004">
    <property type="entry name" value="4-HYDROXYTHREONINE-4-PHOSPHATE DEHYDROGENASE"/>
    <property type="match status" value="1"/>
</dbReference>
<evidence type="ECO:0000313" key="5">
    <source>
        <dbReference type="EMBL" id="SDD88112.1"/>
    </source>
</evidence>
<dbReference type="Gene3D" id="3.40.718.10">
    <property type="entry name" value="Isopropylmalate Dehydrogenase"/>
    <property type="match status" value="1"/>
</dbReference>
<dbReference type="InterPro" id="IPR005255">
    <property type="entry name" value="PdxA_fam"/>
</dbReference>